<evidence type="ECO:0000313" key="1">
    <source>
        <dbReference type="EMBL" id="GAK37815.1"/>
    </source>
</evidence>
<comment type="caution">
    <text evidence="1">The sequence shown here is derived from an EMBL/GenBank/DDBJ whole genome shotgun (WGS) entry which is preliminary data.</text>
</comment>
<dbReference type="Proteomes" id="UP000027601">
    <property type="component" value="Unassembled WGS sequence"/>
</dbReference>
<sequence length="325" mass="37354">MNAQIQTYLPSYVNLYFVDYRDNLCESKDLLQKSVSSNSLDSIHEKVLEWWDYPEGEYLKEIRQKMEQDGTEELYEETEEEIRDWLCENDKSTPVEELLRNTGNISMFYSLGLEIDGWHSAFMCNPWRDGSYAMDAYKIRQKLGVKKGTPEAEKIDSIVRNASGGGELRLYFGNELTAVLSSDSENDFKQIHFKGEIAVALYNAGEGSGDFEYLKIDKSFPFVRENLYTSESDKYSLENCFGMCSDWLDKSDSPVFSMDKPRKPQTIAKSKNADQIAREAELNRVFKAGGCTFGDMDYNRHRGVYYDNNVPCGSHCPHCGTFWID</sequence>
<proteinExistence type="predicted"/>
<dbReference type="EMBL" id="BAJS01000029">
    <property type="protein sequence ID" value="GAK37815.1"/>
    <property type="molecule type" value="Genomic_DNA"/>
</dbReference>
<protein>
    <submittedName>
        <fullName evidence="1">Uncharacterized protein</fullName>
    </submittedName>
</protein>
<gene>
    <name evidence="1" type="ORF">JCM15093_3094</name>
</gene>
<accession>A0A069D642</accession>
<organism evidence="1 2">
    <name type="scientific">Bacteroides graminisolvens DSM 19988 = JCM 15093</name>
    <dbReference type="NCBI Taxonomy" id="1121097"/>
    <lineage>
        <taxon>Bacteria</taxon>
        <taxon>Pseudomonadati</taxon>
        <taxon>Bacteroidota</taxon>
        <taxon>Bacteroidia</taxon>
        <taxon>Bacteroidales</taxon>
        <taxon>Bacteroidaceae</taxon>
        <taxon>Bacteroides</taxon>
    </lineage>
</organism>
<reference evidence="1 2" key="1">
    <citation type="journal article" date="2015" name="Microbes Environ.">
        <title>Distribution and evolution of nitrogen fixation genes in the phylum bacteroidetes.</title>
        <authorList>
            <person name="Inoue J."/>
            <person name="Oshima K."/>
            <person name="Suda W."/>
            <person name="Sakamoto M."/>
            <person name="Iino T."/>
            <person name="Noda S."/>
            <person name="Hongoh Y."/>
            <person name="Hattori M."/>
            <person name="Ohkuma M."/>
        </authorList>
    </citation>
    <scope>NUCLEOTIDE SEQUENCE [LARGE SCALE GENOMIC DNA]</scope>
    <source>
        <strain evidence="1 2">JCM 15093</strain>
    </source>
</reference>
<dbReference type="STRING" id="1121097.GCA_000428125_01496"/>
<dbReference type="RefSeq" id="WP_024997398.1">
    <property type="nucleotide sequence ID" value="NZ_ATZI01000004.1"/>
</dbReference>
<keyword evidence="2" id="KW-1185">Reference proteome</keyword>
<dbReference type="AlphaFoldDB" id="A0A069D642"/>
<dbReference type="OrthoDB" id="1034352at2"/>
<dbReference type="eggNOG" id="ENOG50311V9">
    <property type="taxonomic scope" value="Bacteria"/>
</dbReference>
<evidence type="ECO:0000313" key="2">
    <source>
        <dbReference type="Proteomes" id="UP000027601"/>
    </source>
</evidence>
<name>A0A069D642_9BACE</name>